<dbReference type="InterPro" id="IPR025558">
    <property type="entry name" value="DUF4283"/>
</dbReference>
<name>A0AA88VJ82_9ASTE</name>
<evidence type="ECO:0000313" key="3">
    <source>
        <dbReference type="EMBL" id="KAK3007220.1"/>
    </source>
</evidence>
<evidence type="ECO:0000259" key="1">
    <source>
        <dbReference type="Pfam" id="PF14111"/>
    </source>
</evidence>
<dbReference type="Gene3D" id="3.60.10.10">
    <property type="entry name" value="Endonuclease/exonuclease/phosphatase"/>
    <property type="match status" value="1"/>
</dbReference>
<dbReference type="AlphaFoldDB" id="A0AA88VJ82"/>
<feature type="domain" description="Zinc knuckle CX2CX4HX4C" evidence="2">
    <location>
        <begin position="108"/>
        <end position="155"/>
    </location>
</feature>
<reference evidence="3" key="1">
    <citation type="submission" date="2022-12" db="EMBL/GenBank/DDBJ databases">
        <title>Draft genome assemblies for two species of Escallonia (Escalloniales).</title>
        <authorList>
            <person name="Chanderbali A."/>
            <person name="Dervinis C."/>
            <person name="Anghel I."/>
            <person name="Soltis D."/>
            <person name="Soltis P."/>
            <person name="Zapata F."/>
        </authorList>
    </citation>
    <scope>NUCLEOTIDE SEQUENCE</scope>
    <source>
        <strain evidence="3">UCBG64.0493</strain>
        <tissue evidence="3">Leaf</tissue>
    </source>
</reference>
<dbReference type="Pfam" id="PF14111">
    <property type="entry name" value="DUF4283"/>
    <property type="match status" value="1"/>
</dbReference>
<evidence type="ECO:0008006" key="5">
    <source>
        <dbReference type="Google" id="ProtNLM"/>
    </source>
</evidence>
<protein>
    <recommendedName>
        <fullName evidence="5">CCHC-type domain-containing protein</fullName>
    </recommendedName>
</protein>
<evidence type="ECO:0000313" key="4">
    <source>
        <dbReference type="Proteomes" id="UP001188597"/>
    </source>
</evidence>
<dbReference type="Proteomes" id="UP001188597">
    <property type="component" value="Unassembled WGS sequence"/>
</dbReference>
<dbReference type="InterPro" id="IPR025836">
    <property type="entry name" value="Zn_knuckle_CX2CX4HX4C"/>
</dbReference>
<dbReference type="Pfam" id="PF14392">
    <property type="entry name" value="zf-CCHC_4"/>
    <property type="match status" value="1"/>
</dbReference>
<accession>A0AA88VJ82</accession>
<dbReference type="PANTHER" id="PTHR33710:SF77">
    <property type="entry name" value="DNASE I-LIKE SUPERFAMILY PROTEIN"/>
    <property type="match status" value="1"/>
</dbReference>
<evidence type="ECO:0000259" key="2">
    <source>
        <dbReference type="Pfam" id="PF14392"/>
    </source>
</evidence>
<proteinExistence type="predicted"/>
<keyword evidence="4" id="KW-1185">Reference proteome</keyword>
<sequence>MQVKHQEDNVFIISFNHEWDRKRILDARPWSIMSSHLVLRDWPANLTLDELEFHHSPFWIRIYGLPPNQMTKSNAERIGARIGELKDIDFTADGNFAWCKFLRIQVVLDIRQPIHTGFHRTKEASSTSWIHLRYERLPDFYFNCGRIGHVHKGCSQMPLSFPETKANPYGPWLRADFSGSFPHTAEWNPQAMPKEQANQQHPDRRANIMLNTSASPKIQPEIAGGQEKYTRPTIPPSGSKKLSGGLCLAWKNGLDLEITLQTKNIINALIFSDPPDTPWMLSAVYEKKGGRPVANPSSGGICEFINQHHMIDLGFSGNPFTWSNNRPLSANIKERLDKAYANVAWCTLFPDASVTHLPGTASDHLPIVLKTHKPLYCGMKPFKFEAAWTRDPISHYVVQSAWSQPHFGTPETILCRKVECTSKALRKWNSTHFGHIQSRIGQLMSILDKIQQSEPSVRNLEMEKNLKVELQEQLCREEWLWHQKSRLSWKSEGDLNTKFFHLSTVIRRRKNSIDFIKNLDGKWISDREEIGQCFTQHFQKLFSTSNPCFPPSLDNLITPRITEEEACLLCSIPSVAEISKVLMKFDSLKAPGPGGMPALFYKTYWESVNSDVCNMLTGIKAKALAE</sequence>
<dbReference type="PANTHER" id="PTHR33710">
    <property type="entry name" value="BNAC02G09200D PROTEIN"/>
    <property type="match status" value="1"/>
</dbReference>
<dbReference type="SUPFAM" id="SSF56219">
    <property type="entry name" value="DNase I-like"/>
    <property type="match status" value="1"/>
</dbReference>
<dbReference type="EMBL" id="JAVXUP010001892">
    <property type="protein sequence ID" value="KAK3007220.1"/>
    <property type="molecule type" value="Genomic_DNA"/>
</dbReference>
<dbReference type="InterPro" id="IPR036691">
    <property type="entry name" value="Endo/exonu/phosph_ase_sf"/>
</dbReference>
<organism evidence="3 4">
    <name type="scientific">Escallonia herrerae</name>
    <dbReference type="NCBI Taxonomy" id="1293975"/>
    <lineage>
        <taxon>Eukaryota</taxon>
        <taxon>Viridiplantae</taxon>
        <taxon>Streptophyta</taxon>
        <taxon>Embryophyta</taxon>
        <taxon>Tracheophyta</taxon>
        <taxon>Spermatophyta</taxon>
        <taxon>Magnoliopsida</taxon>
        <taxon>eudicotyledons</taxon>
        <taxon>Gunneridae</taxon>
        <taxon>Pentapetalae</taxon>
        <taxon>asterids</taxon>
        <taxon>campanulids</taxon>
        <taxon>Escalloniales</taxon>
        <taxon>Escalloniaceae</taxon>
        <taxon>Escallonia</taxon>
    </lineage>
</organism>
<feature type="domain" description="DUF4283" evidence="1">
    <location>
        <begin position="1"/>
        <end position="49"/>
    </location>
</feature>
<comment type="caution">
    <text evidence="3">The sequence shown here is derived from an EMBL/GenBank/DDBJ whole genome shotgun (WGS) entry which is preliminary data.</text>
</comment>
<gene>
    <name evidence="3" type="ORF">RJ639_017506</name>
</gene>